<dbReference type="OrthoDB" id="410404at2759"/>
<feature type="non-terminal residue" evidence="1">
    <location>
        <position position="1"/>
    </location>
</feature>
<evidence type="ECO:0000313" key="1">
    <source>
        <dbReference type="EMBL" id="KAF2891059.1"/>
    </source>
</evidence>
<reference evidence="1" key="1">
    <citation type="submission" date="2019-08" db="EMBL/GenBank/DDBJ databases">
        <title>The genome of the North American firefly Photinus pyralis.</title>
        <authorList>
            <consortium name="Photinus pyralis genome working group"/>
            <person name="Fallon T.R."/>
            <person name="Sander Lower S.E."/>
            <person name="Weng J.-K."/>
        </authorList>
    </citation>
    <scope>NUCLEOTIDE SEQUENCE</scope>
    <source>
        <strain evidence="1">TRF0915ILg1</strain>
        <tissue evidence="1">Whole body</tissue>
    </source>
</reference>
<comment type="caution">
    <text evidence="1">The sequence shown here is derived from an EMBL/GenBank/DDBJ whole genome shotgun (WGS) entry which is preliminary data.</text>
</comment>
<dbReference type="PANTHER" id="PTHR47027:SF20">
    <property type="entry name" value="REVERSE TRANSCRIPTASE-LIKE PROTEIN WITH RNA-DIRECTED DNA POLYMERASE DOMAIN"/>
    <property type="match status" value="1"/>
</dbReference>
<name>A0A8K0G9E7_IGNLU</name>
<organism evidence="1 2">
    <name type="scientific">Ignelater luminosus</name>
    <name type="common">Cucubano</name>
    <name type="synonym">Pyrophorus luminosus</name>
    <dbReference type="NCBI Taxonomy" id="2038154"/>
    <lineage>
        <taxon>Eukaryota</taxon>
        <taxon>Metazoa</taxon>
        <taxon>Ecdysozoa</taxon>
        <taxon>Arthropoda</taxon>
        <taxon>Hexapoda</taxon>
        <taxon>Insecta</taxon>
        <taxon>Pterygota</taxon>
        <taxon>Neoptera</taxon>
        <taxon>Endopterygota</taxon>
        <taxon>Coleoptera</taxon>
        <taxon>Polyphaga</taxon>
        <taxon>Elateriformia</taxon>
        <taxon>Elateroidea</taxon>
        <taxon>Elateridae</taxon>
        <taxon>Agrypninae</taxon>
        <taxon>Pyrophorini</taxon>
        <taxon>Ignelater</taxon>
    </lineage>
</organism>
<protein>
    <recommendedName>
        <fullName evidence="3">Reverse transcriptase domain-containing protein</fullName>
    </recommendedName>
</protein>
<dbReference type="AlphaFoldDB" id="A0A8K0G9E7"/>
<sequence length="177" mass="21035">IVAKIEEQSRQLGLTISYTKKKYMEDKEFKPSRHIRLKTTNGKIRKFEEVPVFTHPGTVIMRRPNTTKERKAKILNGVYALRSVLKGRDISKNTKTLTKADEKALCVWERKVLKKIFGEVRDGEGWKRRTNQNVKELYGESQRVRWFGHIIRMMEERLPKKTTMFEMGRKKEEEHLE</sequence>
<keyword evidence="2" id="KW-1185">Reference proteome</keyword>
<gene>
    <name evidence="1" type="ORF">ILUMI_15114</name>
</gene>
<dbReference type="Proteomes" id="UP000801492">
    <property type="component" value="Unassembled WGS sequence"/>
</dbReference>
<dbReference type="PANTHER" id="PTHR47027">
    <property type="entry name" value="REVERSE TRANSCRIPTASE DOMAIN-CONTAINING PROTEIN"/>
    <property type="match status" value="1"/>
</dbReference>
<evidence type="ECO:0008006" key="3">
    <source>
        <dbReference type="Google" id="ProtNLM"/>
    </source>
</evidence>
<proteinExistence type="predicted"/>
<accession>A0A8K0G9E7</accession>
<evidence type="ECO:0000313" key="2">
    <source>
        <dbReference type="Proteomes" id="UP000801492"/>
    </source>
</evidence>
<dbReference type="EMBL" id="VTPC01039802">
    <property type="protein sequence ID" value="KAF2891059.1"/>
    <property type="molecule type" value="Genomic_DNA"/>
</dbReference>